<protein>
    <submittedName>
        <fullName evidence="1">Uncharacterized protein</fullName>
    </submittedName>
</protein>
<reference evidence="1 2" key="1">
    <citation type="journal article" date="2018" name="Front. Plant Sci.">
        <title>Red Clover (Trifolium pratense) and Zigzag Clover (T. medium) - A Picture of Genomic Similarities and Differences.</title>
        <authorList>
            <person name="Dluhosova J."/>
            <person name="Istvanek J."/>
            <person name="Nedelnik J."/>
            <person name="Repkova J."/>
        </authorList>
    </citation>
    <scope>NUCLEOTIDE SEQUENCE [LARGE SCALE GENOMIC DNA]</scope>
    <source>
        <strain evidence="2">cv. 10/8</strain>
        <tissue evidence="1">Leaf</tissue>
    </source>
</reference>
<evidence type="ECO:0000313" key="2">
    <source>
        <dbReference type="Proteomes" id="UP000265520"/>
    </source>
</evidence>
<proteinExistence type="predicted"/>
<dbReference type="EMBL" id="LXQA010644591">
    <property type="protein sequence ID" value="MCI63840.1"/>
    <property type="molecule type" value="Genomic_DNA"/>
</dbReference>
<sequence>MHLNEVRIKDESIEKLVNAPELHNIFHRKPGYNFYHKFVGEDPGADV</sequence>
<dbReference type="AlphaFoldDB" id="A0A392TU79"/>
<name>A0A392TU79_9FABA</name>
<organism evidence="1 2">
    <name type="scientific">Trifolium medium</name>
    <dbReference type="NCBI Taxonomy" id="97028"/>
    <lineage>
        <taxon>Eukaryota</taxon>
        <taxon>Viridiplantae</taxon>
        <taxon>Streptophyta</taxon>
        <taxon>Embryophyta</taxon>
        <taxon>Tracheophyta</taxon>
        <taxon>Spermatophyta</taxon>
        <taxon>Magnoliopsida</taxon>
        <taxon>eudicotyledons</taxon>
        <taxon>Gunneridae</taxon>
        <taxon>Pentapetalae</taxon>
        <taxon>rosids</taxon>
        <taxon>fabids</taxon>
        <taxon>Fabales</taxon>
        <taxon>Fabaceae</taxon>
        <taxon>Papilionoideae</taxon>
        <taxon>50 kb inversion clade</taxon>
        <taxon>NPAAA clade</taxon>
        <taxon>Hologalegina</taxon>
        <taxon>IRL clade</taxon>
        <taxon>Trifolieae</taxon>
        <taxon>Trifolium</taxon>
    </lineage>
</organism>
<feature type="non-terminal residue" evidence="1">
    <location>
        <position position="47"/>
    </location>
</feature>
<comment type="caution">
    <text evidence="1">The sequence shown here is derived from an EMBL/GenBank/DDBJ whole genome shotgun (WGS) entry which is preliminary data.</text>
</comment>
<keyword evidence="2" id="KW-1185">Reference proteome</keyword>
<dbReference type="Proteomes" id="UP000265520">
    <property type="component" value="Unassembled WGS sequence"/>
</dbReference>
<accession>A0A392TU79</accession>
<evidence type="ECO:0000313" key="1">
    <source>
        <dbReference type="EMBL" id="MCI63840.1"/>
    </source>
</evidence>